<proteinExistence type="predicted"/>
<feature type="compositionally biased region" description="Polar residues" evidence="2">
    <location>
        <begin position="683"/>
        <end position="700"/>
    </location>
</feature>
<feature type="region of interest" description="Disordered" evidence="2">
    <location>
        <begin position="231"/>
        <end position="435"/>
    </location>
</feature>
<gene>
    <name evidence="4" type="ORF">FIBRA_02359</name>
</gene>
<feature type="compositionally biased region" description="Polar residues" evidence="2">
    <location>
        <begin position="62"/>
        <end position="79"/>
    </location>
</feature>
<reference evidence="4 5" key="1">
    <citation type="journal article" date="2012" name="Appl. Environ. Microbiol.">
        <title>Short-read sequencing for genomic analysis of the brown rot fungus Fibroporia radiculosa.</title>
        <authorList>
            <person name="Tang J.D."/>
            <person name="Perkins A.D."/>
            <person name="Sonstegard T.S."/>
            <person name="Schroeder S.G."/>
            <person name="Burgess S.C."/>
            <person name="Diehl S.V."/>
        </authorList>
    </citation>
    <scope>NUCLEOTIDE SEQUENCE [LARGE SCALE GENOMIC DNA]</scope>
    <source>
        <strain evidence="4 5">TFFH 294</strain>
    </source>
</reference>
<dbReference type="GeneID" id="24095240"/>
<feature type="region of interest" description="Disordered" evidence="2">
    <location>
        <begin position="448"/>
        <end position="470"/>
    </location>
</feature>
<feature type="compositionally biased region" description="Polar residues" evidence="2">
    <location>
        <begin position="419"/>
        <end position="428"/>
    </location>
</feature>
<feature type="compositionally biased region" description="Polar residues" evidence="2">
    <location>
        <begin position="185"/>
        <end position="196"/>
    </location>
</feature>
<feature type="domain" description="Spc7 kinetochore protein" evidence="3">
    <location>
        <begin position="856"/>
        <end position="1186"/>
    </location>
</feature>
<dbReference type="STRING" id="599839.J4H1T4"/>
<keyword evidence="1" id="KW-0175">Coiled coil</keyword>
<feature type="region of interest" description="Disordered" evidence="2">
    <location>
        <begin position="583"/>
        <end position="762"/>
    </location>
</feature>
<feature type="region of interest" description="Disordered" evidence="2">
    <location>
        <begin position="775"/>
        <end position="795"/>
    </location>
</feature>
<feature type="compositionally biased region" description="Low complexity" evidence="2">
    <location>
        <begin position="258"/>
        <end position="268"/>
    </location>
</feature>
<dbReference type="PANTHER" id="PTHR28260">
    <property type="entry name" value="SPINDLE POLE BODY COMPONENT SPC105"/>
    <property type="match status" value="1"/>
</dbReference>
<sequence>MANKISPNRRRSIAVLSQGQTSRHSHRRRAYSIAPGEKLSPAAKTRRSLAPRKSILKATASLPDSTESSADDNNTQSMDFTEVHNNSRKSLGRRVSFASHAHVRLFEREQKGNNSTGSSSSPTDDSPGADRNDEESENIDSNASNSGRRSSVRRSSVAFSEFGERSMDLDMDDTAPLPQDFLKHNQYQSTSTNYVTNDDEFTDEEEDDDEDMEITEAIRLNIERKRSLSLGQGRVSLPPPRRSSVVPLTSSQGHSENQLPSQQPLPRLSLDREPHAHDQDEDPIASSVQSESFMSEGLSGDDSQPVEFIIPISRSLRPPEPPSDAWLQLRAMTHAGDEPYETPAAEDSYEEPGPSHQSDAGAEEGETMEFTEAMGRVVGSRPSFALPPPSDLIGESSTAQPEDSLGGNDPIDAKEQPFQDDSFTSTEDSFADDVGADHTVNMTSLIRASLGTQDSSMEVTGIYSGSGEDEGVVKVPLTASKEKPAAPALTESETHPIPDVPVNDLPAASSVQAVQLSVFTAPNSSRPSVFSAPGSKTPAIPPRSPSKIPLSVMAPKPFSFSLSRSSASSSSVPAIGKVATTIAPQSPVKHQARTGTAAFAPPSARKSPMKRPAPPAAESAHQPSPTKRAAIGKHEPIKKAPFGKPISPARPQGIRRTSMIRRPSGYFAQRKSLGTGALPPAGSNGSPANNQAESPTNQIGQGARPGRARASLGIVPTSQDFVFDPGANAGNTGEPLYPDVSRIIREDPPTPSRSNSPAPAVAKVCEREAFRQAIATPSPTRGSPSPASPQPNHISPAIARSISSTTIGPEVHTFDTVAPTTEVPLDITELAPSHEIGPMKTPVNVVTAAEQWRDEVGEEAAAFDDEGPPISIEQFFAMTGIRFMDELTMPKPRQSIAPPPQLRSRSRRRSSTELSTELEDDPVPLAEFAVTMAVDLPRLELFTAVANDLGAWIEDSKKICLQAEKETDKVTPELFRDFVSADDSEKALLIHQLKLIKANNYGTAKSQWYDWKMDWTERLYGRAQQAFSNLESDAQTLAKIVKQAQENLPDLRQEYAQVMAELEREQANIAEIENSDQDYLNELKATISEQSTELEIYRTDVSEGRLKLERMEEKLAEIEEQKRETSHAIAQAQHVIHIQKESTSVEVFRLKDELEALQALHLWQITTITADVIVLFYNASYEVTVPCVKHRPNLWKATVSRTQHARTRERDVFPHFTDLTLRAAQQLLSELPEEGNVRKIVERLGGFWSSCAQVRSQFTFLAIKYPLLVEVVSPVDDGILALHAKATVLFPAAKGKAFISFIFDSKTFSAWPMSIGSLKADVEVAYGRIQRDVILDAVMGRLSQATPADSHGCLLDACIEATERYE</sequence>
<feature type="compositionally biased region" description="Polar residues" evidence="2">
    <location>
        <begin position="448"/>
        <end position="458"/>
    </location>
</feature>
<dbReference type="OrthoDB" id="5592879at2759"/>
<evidence type="ECO:0000256" key="2">
    <source>
        <dbReference type="SAM" id="MobiDB-lite"/>
    </source>
</evidence>
<dbReference type="InterPro" id="IPR033338">
    <property type="entry name" value="Spc105/Spc7"/>
</dbReference>
<feature type="region of interest" description="Disordered" evidence="2">
    <location>
        <begin position="482"/>
        <end position="504"/>
    </location>
</feature>
<dbReference type="Pfam" id="PF08317">
    <property type="entry name" value="Spc7"/>
    <property type="match status" value="1"/>
</dbReference>
<dbReference type="InterPro" id="IPR013253">
    <property type="entry name" value="Spc7_domain"/>
</dbReference>
<feature type="compositionally biased region" description="Low complexity" evidence="2">
    <location>
        <begin position="141"/>
        <end position="156"/>
    </location>
</feature>
<accession>J4H1T4</accession>
<organism evidence="4 5">
    <name type="scientific">Fibroporia radiculosa</name>
    <dbReference type="NCBI Taxonomy" id="599839"/>
    <lineage>
        <taxon>Eukaryota</taxon>
        <taxon>Fungi</taxon>
        <taxon>Dikarya</taxon>
        <taxon>Basidiomycota</taxon>
        <taxon>Agaricomycotina</taxon>
        <taxon>Agaricomycetes</taxon>
        <taxon>Polyporales</taxon>
        <taxon>Fibroporiaceae</taxon>
        <taxon>Fibroporia</taxon>
    </lineage>
</organism>
<dbReference type="InParanoid" id="J4H1T4"/>
<protein>
    <recommendedName>
        <fullName evidence="3">Spc7 kinetochore protein domain-containing protein</fullName>
    </recommendedName>
</protein>
<dbReference type="HOGENOM" id="CLU_002132_0_0_1"/>
<feature type="region of interest" description="Disordered" evidence="2">
    <location>
        <begin position="106"/>
        <end position="156"/>
    </location>
</feature>
<dbReference type="EMBL" id="HE796979">
    <property type="protein sequence ID" value="CCM00329.1"/>
    <property type="molecule type" value="Genomic_DNA"/>
</dbReference>
<dbReference type="InterPro" id="IPR040850">
    <property type="entry name" value="Knl1_RWD_C"/>
</dbReference>
<feature type="region of interest" description="Disordered" evidence="2">
    <location>
        <begin position="168"/>
        <end position="215"/>
    </location>
</feature>
<dbReference type="GO" id="GO:0007094">
    <property type="term" value="P:mitotic spindle assembly checkpoint signaling"/>
    <property type="evidence" value="ECO:0007669"/>
    <property type="project" value="TreeGrafter"/>
</dbReference>
<dbReference type="GO" id="GO:0000776">
    <property type="term" value="C:kinetochore"/>
    <property type="evidence" value="ECO:0007669"/>
    <property type="project" value="TreeGrafter"/>
</dbReference>
<feature type="coiled-coil region" evidence="1">
    <location>
        <begin position="1027"/>
        <end position="1135"/>
    </location>
</feature>
<keyword evidence="5" id="KW-1185">Reference proteome</keyword>
<dbReference type="Proteomes" id="UP000006352">
    <property type="component" value="Unassembled WGS sequence"/>
</dbReference>
<feature type="compositionally biased region" description="Polar residues" evidence="2">
    <location>
        <begin position="775"/>
        <end position="793"/>
    </location>
</feature>
<dbReference type="RefSeq" id="XP_012179612.1">
    <property type="nucleotide sequence ID" value="XM_012324222.1"/>
</dbReference>
<evidence type="ECO:0000313" key="4">
    <source>
        <dbReference type="EMBL" id="CCM00329.1"/>
    </source>
</evidence>
<feature type="region of interest" description="Disordered" evidence="2">
    <location>
        <begin position="889"/>
        <end position="918"/>
    </location>
</feature>
<feature type="compositionally biased region" description="Acidic residues" evidence="2">
    <location>
        <begin position="197"/>
        <end position="214"/>
    </location>
</feature>
<evidence type="ECO:0000256" key="1">
    <source>
        <dbReference type="SAM" id="Coils"/>
    </source>
</evidence>
<name>J4H1T4_9APHY</name>
<feature type="compositionally biased region" description="Basic and acidic residues" evidence="2">
    <location>
        <begin position="269"/>
        <end position="278"/>
    </location>
</feature>
<feature type="region of interest" description="Disordered" evidence="2">
    <location>
        <begin position="522"/>
        <end position="549"/>
    </location>
</feature>
<feature type="region of interest" description="Disordered" evidence="2">
    <location>
        <begin position="1"/>
        <end position="93"/>
    </location>
</feature>
<dbReference type="GO" id="GO:0034501">
    <property type="term" value="P:protein localization to kinetochore"/>
    <property type="evidence" value="ECO:0007669"/>
    <property type="project" value="TreeGrafter"/>
</dbReference>
<dbReference type="Pfam" id="PF18210">
    <property type="entry name" value="Knl1_RWD_C"/>
    <property type="match status" value="1"/>
</dbReference>
<evidence type="ECO:0000259" key="3">
    <source>
        <dbReference type="SMART" id="SM00787"/>
    </source>
</evidence>
<evidence type="ECO:0000313" key="5">
    <source>
        <dbReference type="Proteomes" id="UP000006352"/>
    </source>
</evidence>
<dbReference type="PANTHER" id="PTHR28260:SF1">
    <property type="entry name" value="SPINDLE POLE BODY COMPONENT SPC105"/>
    <property type="match status" value="1"/>
</dbReference>
<feature type="compositionally biased region" description="Low complexity" evidence="2">
    <location>
        <begin position="112"/>
        <end position="126"/>
    </location>
</feature>
<dbReference type="SMART" id="SM00787">
    <property type="entry name" value="Spc7"/>
    <property type="match status" value="1"/>
</dbReference>
<dbReference type="GO" id="GO:1990758">
    <property type="term" value="P:mitotic sister chromatid biorientation"/>
    <property type="evidence" value="ECO:0007669"/>
    <property type="project" value="TreeGrafter"/>
</dbReference>